<dbReference type="AlphaFoldDB" id="A0A8I1KMB4"/>
<evidence type="ECO:0000313" key="3">
    <source>
        <dbReference type="Proteomes" id="UP000623250"/>
    </source>
</evidence>
<dbReference type="Proteomes" id="UP000623250">
    <property type="component" value="Unassembled WGS sequence"/>
</dbReference>
<keyword evidence="1" id="KW-0732">Signal</keyword>
<dbReference type="RefSeq" id="WP_037236707.1">
    <property type="nucleotide sequence ID" value="NZ_JAEMUK010000083.1"/>
</dbReference>
<comment type="caution">
    <text evidence="2">The sequence shown here is derived from an EMBL/GenBank/DDBJ whole genome shotgun (WGS) entry which is preliminary data.</text>
</comment>
<sequence length="140" mass="15008">MTSRLSLLFATAILAAPTPAAVQAFAQVADSIGYIATAPISGLPKGLYKDWSDDERGTAFKRIGGFCQFLCVDSFGNTTFPNVAAADRARAEAKLCLQACVVGHLPKDYPNRDAMKQDLRVAYDAARKQGSAVAWPLPKE</sequence>
<name>A0A8I1KMB4_9HYPH</name>
<protein>
    <submittedName>
        <fullName evidence="2">Uncharacterized protein</fullName>
    </submittedName>
</protein>
<organism evidence="2 3">
    <name type="scientific">Rhodomicrobium udaipurense</name>
    <dbReference type="NCBI Taxonomy" id="1202716"/>
    <lineage>
        <taxon>Bacteria</taxon>
        <taxon>Pseudomonadati</taxon>
        <taxon>Pseudomonadota</taxon>
        <taxon>Alphaproteobacteria</taxon>
        <taxon>Hyphomicrobiales</taxon>
        <taxon>Hyphomicrobiaceae</taxon>
        <taxon>Rhodomicrobium</taxon>
    </lineage>
</organism>
<keyword evidence="3" id="KW-1185">Reference proteome</keyword>
<accession>A0A8I1KMB4</accession>
<feature type="signal peptide" evidence="1">
    <location>
        <begin position="1"/>
        <end position="20"/>
    </location>
</feature>
<dbReference type="EMBL" id="JAEMUK010000083">
    <property type="protein sequence ID" value="MBJ7545023.1"/>
    <property type="molecule type" value="Genomic_DNA"/>
</dbReference>
<evidence type="ECO:0000256" key="1">
    <source>
        <dbReference type="SAM" id="SignalP"/>
    </source>
</evidence>
<feature type="chain" id="PRO_5034576942" evidence="1">
    <location>
        <begin position="21"/>
        <end position="140"/>
    </location>
</feature>
<proteinExistence type="predicted"/>
<reference evidence="2 3" key="1">
    <citation type="submission" date="2020-12" db="EMBL/GenBank/DDBJ databases">
        <title>Revised draft genomes of Rhodomicrobium vannielii ATCC 17100 and Rhodomicrobium udaipurense JA643.</title>
        <authorList>
            <person name="Conners E.M."/>
            <person name="Davenport E.J."/>
            <person name="Bose A."/>
        </authorList>
    </citation>
    <scope>NUCLEOTIDE SEQUENCE [LARGE SCALE GENOMIC DNA]</scope>
    <source>
        <strain evidence="2 3">JA643</strain>
    </source>
</reference>
<gene>
    <name evidence="2" type="ORF">JDN41_15820</name>
</gene>
<evidence type="ECO:0000313" key="2">
    <source>
        <dbReference type="EMBL" id="MBJ7545023.1"/>
    </source>
</evidence>